<keyword evidence="2 3" id="KW-0418">Kinase</keyword>
<dbReference type="Proteomes" id="UP000184600">
    <property type="component" value="Unassembled WGS sequence"/>
</dbReference>
<dbReference type="SUPFAM" id="SSF56112">
    <property type="entry name" value="Protein kinase-like (PK-like)"/>
    <property type="match status" value="1"/>
</dbReference>
<keyword evidence="4" id="KW-1185">Reference proteome</keyword>
<reference evidence="4" key="1">
    <citation type="submission" date="2016-12" db="EMBL/GenBank/DDBJ databases">
        <authorList>
            <person name="Rodrigo-Torres L."/>
            <person name="Arahal R.D."/>
            <person name="Lucena T."/>
        </authorList>
    </citation>
    <scope>NUCLEOTIDE SEQUENCE [LARGE SCALE GENOMIC DNA]</scope>
</reference>
<accession>A0A1M7YUF3</accession>
<gene>
    <name evidence="3" type="ORF">VQ7734_01950</name>
</gene>
<dbReference type="InterPro" id="IPR011009">
    <property type="entry name" value="Kinase-like_dom_sf"/>
</dbReference>
<dbReference type="AlphaFoldDB" id="A0A1M7YUF3"/>
<dbReference type="PANTHER" id="PTHR12149:SF8">
    <property type="entry name" value="PROTEIN-RIBULOSAMINE 3-KINASE"/>
    <property type="match status" value="1"/>
</dbReference>
<dbReference type="STRING" id="1117707.VQ7734_01950"/>
<dbReference type="PANTHER" id="PTHR12149">
    <property type="entry name" value="FRUCTOSAMINE 3 KINASE-RELATED PROTEIN"/>
    <property type="match status" value="1"/>
</dbReference>
<dbReference type="OrthoDB" id="5291879at2"/>
<protein>
    <submittedName>
        <fullName evidence="3">Fructosamine kinase</fullName>
    </submittedName>
</protein>
<dbReference type="PIRSF" id="PIRSF006221">
    <property type="entry name" value="Ketosamine-3-kinase"/>
    <property type="match status" value="1"/>
</dbReference>
<evidence type="ECO:0000256" key="1">
    <source>
        <dbReference type="ARBA" id="ARBA00009460"/>
    </source>
</evidence>
<evidence type="ECO:0000313" key="3">
    <source>
        <dbReference type="EMBL" id="SHO56181.1"/>
    </source>
</evidence>
<proteinExistence type="inferred from homology"/>
<evidence type="ECO:0000256" key="2">
    <source>
        <dbReference type="PIRNR" id="PIRNR006221"/>
    </source>
</evidence>
<dbReference type="RefSeq" id="WP_073581908.1">
    <property type="nucleotide sequence ID" value="NZ_AP024897.1"/>
</dbReference>
<dbReference type="EMBL" id="FRFG01000022">
    <property type="protein sequence ID" value="SHO56181.1"/>
    <property type="molecule type" value="Genomic_DNA"/>
</dbReference>
<dbReference type="Pfam" id="PF03881">
    <property type="entry name" value="Fructosamin_kin"/>
    <property type="match status" value="1"/>
</dbReference>
<dbReference type="Gene3D" id="3.90.1200.10">
    <property type="match status" value="1"/>
</dbReference>
<dbReference type="Gene3D" id="3.30.200.20">
    <property type="entry name" value="Phosphorylase Kinase, domain 1"/>
    <property type="match status" value="1"/>
</dbReference>
<keyword evidence="2" id="KW-0808">Transferase</keyword>
<organism evidence="3 4">
    <name type="scientific">Vibrio quintilis</name>
    <dbReference type="NCBI Taxonomy" id="1117707"/>
    <lineage>
        <taxon>Bacteria</taxon>
        <taxon>Pseudomonadati</taxon>
        <taxon>Pseudomonadota</taxon>
        <taxon>Gammaproteobacteria</taxon>
        <taxon>Vibrionales</taxon>
        <taxon>Vibrionaceae</taxon>
        <taxon>Vibrio</taxon>
    </lineage>
</organism>
<dbReference type="InterPro" id="IPR016477">
    <property type="entry name" value="Fructo-/Ketosamine-3-kinase"/>
</dbReference>
<comment type="similarity">
    <text evidence="1 2">Belongs to the fructosamine kinase family.</text>
</comment>
<name>A0A1M7YUF3_9VIBR</name>
<evidence type="ECO:0000313" key="4">
    <source>
        <dbReference type="Proteomes" id="UP000184600"/>
    </source>
</evidence>
<dbReference type="GO" id="GO:0016301">
    <property type="term" value="F:kinase activity"/>
    <property type="evidence" value="ECO:0007669"/>
    <property type="project" value="UniProtKB-UniRule"/>
</dbReference>
<sequence>MWQGILQQLSETLKREFNLIDKQKIRQEGSSSYYMIGSQAEKFFVKISEDVHEALPRFVCETDNLIALSHCNHLNIPKPVLVGKTKSHSFLILEYLHIKPLEDSRHSFQFGEQLAKLHSWGEQKEFGFDQDNFIGMQIQPNPWHKHWHTFFAEQRIGWQLQLLHEKGIVFVDIDKFVAQVSSALSHHHPKPSLLHGDLWHGNAADNGNSPYCYDPACYWGDRECDIAMTELFGGFEPEFYQGYESILPLDFAYEERKHLYNLYHILNHCNCFGGHYLTDAQKLVDRISSEAE</sequence>